<dbReference type="PANTHER" id="PTHR33053:SF9">
    <property type="entry name" value="AGAP000105-PA"/>
    <property type="match status" value="1"/>
</dbReference>
<accession>A0A164KII8</accession>
<dbReference type="Proteomes" id="UP000076858">
    <property type="component" value="Unassembled WGS sequence"/>
</dbReference>
<dbReference type="EMBL" id="LRGB01003314">
    <property type="protein sequence ID" value="KZS03288.1"/>
    <property type="molecule type" value="Genomic_DNA"/>
</dbReference>
<dbReference type="PANTHER" id="PTHR33053">
    <property type="entry name" value="PROTEIN, PUTATIVE-RELATED"/>
    <property type="match status" value="1"/>
</dbReference>
<name>A0A164KII8_9CRUS</name>
<evidence type="ECO:0000313" key="2">
    <source>
        <dbReference type="Proteomes" id="UP000076858"/>
    </source>
</evidence>
<evidence type="ECO:0000313" key="1">
    <source>
        <dbReference type="EMBL" id="KZS03288.1"/>
    </source>
</evidence>
<organism evidence="1 2">
    <name type="scientific">Daphnia magna</name>
    <dbReference type="NCBI Taxonomy" id="35525"/>
    <lineage>
        <taxon>Eukaryota</taxon>
        <taxon>Metazoa</taxon>
        <taxon>Ecdysozoa</taxon>
        <taxon>Arthropoda</taxon>
        <taxon>Crustacea</taxon>
        <taxon>Branchiopoda</taxon>
        <taxon>Diplostraca</taxon>
        <taxon>Cladocera</taxon>
        <taxon>Anomopoda</taxon>
        <taxon>Daphniidae</taxon>
        <taxon>Daphnia</taxon>
    </lineage>
</organism>
<keyword evidence="2" id="KW-1185">Reference proteome</keyword>
<protein>
    <submittedName>
        <fullName evidence="1">Uncharacterized protein</fullName>
    </submittedName>
</protein>
<comment type="caution">
    <text evidence="1">The sequence shown here is derived from an EMBL/GenBank/DDBJ whole genome shotgun (WGS) entry which is preliminary data.</text>
</comment>
<sequence length="212" mass="24780">MKILLENGFVHCNRRFSIKAIIFVCDSPARAFVSGVKYPSGKSSCSKCTTTGITSFMPSEIRRLVRPKGRVVFLYLAAPLRDDESFRQREDPDHHNYYSIVEELVSVDMVYDFPVYHMHLVHEGAGRKLIMTLMEDSDFKISPYSVRRIIKEMTASKFTPRDFARRAREFSSQMKATDWLRQLATQLLSCLETDYYRKDMLICYRSMLPLRF</sequence>
<reference evidence="1 2" key="1">
    <citation type="submission" date="2016-03" db="EMBL/GenBank/DDBJ databases">
        <title>EvidentialGene: Evidence-directed Construction of Genes on Genomes.</title>
        <authorList>
            <person name="Gilbert D.G."/>
            <person name="Choi J.-H."/>
            <person name="Mockaitis K."/>
            <person name="Colbourne J."/>
            <person name="Pfrender M."/>
        </authorList>
    </citation>
    <scope>NUCLEOTIDE SEQUENCE [LARGE SCALE GENOMIC DNA]</scope>
    <source>
        <strain evidence="1 2">Xinb3</strain>
        <tissue evidence="1">Complete organism</tissue>
    </source>
</reference>
<proteinExistence type="predicted"/>
<gene>
    <name evidence="1" type="ORF">APZ42_034027</name>
</gene>
<dbReference type="AlphaFoldDB" id="A0A164KII8"/>